<feature type="compositionally biased region" description="Basic and acidic residues" evidence="1">
    <location>
        <begin position="26"/>
        <end position="44"/>
    </location>
</feature>
<dbReference type="Proteomes" id="UP000261420">
    <property type="component" value="Unplaced"/>
</dbReference>
<keyword evidence="3" id="KW-1185">Reference proteome</keyword>
<dbReference type="Ensembl" id="ENSSDUT00000022527.1">
    <property type="protein sequence ID" value="ENSSDUP00000022120.1"/>
    <property type="gene ID" value="ENSSDUG00000016089.1"/>
</dbReference>
<name>A0A3B4UW34_SERDU</name>
<sequence>SEQGFTVSLSHTHTLSRARTHTHTHTHGDRHTQTQTHKMSDDPAGKATVAHPTILIAKLLNPHVPVKDIIIGEALSVRVVWLVCGELSCRRNSNEDKLRLHTNTTSLNGNTATMKNRRLHQDCDLAHTHAHAHTRGNEVYLLS</sequence>
<reference evidence="2" key="2">
    <citation type="submission" date="2025-09" db="UniProtKB">
        <authorList>
            <consortium name="Ensembl"/>
        </authorList>
    </citation>
    <scope>IDENTIFICATION</scope>
</reference>
<evidence type="ECO:0000256" key="1">
    <source>
        <dbReference type="SAM" id="MobiDB-lite"/>
    </source>
</evidence>
<protein>
    <submittedName>
        <fullName evidence="2">Uncharacterized protein</fullName>
    </submittedName>
</protein>
<dbReference type="AlphaFoldDB" id="A0A3B4UW34"/>
<feature type="compositionally biased region" description="Polar residues" evidence="1">
    <location>
        <begin position="1"/>
        <end position="10"/>
    </location>
</feature>
<evidence type="ECO:0000313" key="2">
    <source>
        <dbReference type="Ensembl" id="ENSSDUP00000022120.1"/>
    </source>
</evidence>
<feature type="compositionally biased region" description="Basic residues" evidence="1">
    <location>
        <begin position="14"/>
        <end position="25"/>
    </location>
</feature>
<organism evidence="2 3">
    <name type="scientific">Seriola dumerili</name>
    <name type="common">Greater amberjack</name>
    <name type="synonym">Caranx dumerili</name>
    <dbReference type="NCBI Taxonomy" id="41447"/>
    <lineage>
        <taxon>Eukaryota</taxon>
        <taxon>Metazoa</taxon>
        <taxon>Chordata</taxon>
        <taxon>Craniata</taxon>
        <taxon>Vertebrata</taxon>
        <taxon>Euteleostomi</taxon>
        <taxon>Actinopterygii</taxon>
        <taxon>Neopterygii</taxon>
        <taxon>Teleostei</taxon>
        <taxon>Neoteleostei</taxon>
        <taxon>Acanthomorphata</taxon>
        <taxon>Carangaria</taxon>
        <taxon>Carangiformes</taxon>
        <taxon>Carangidae</taxon>
        <taxon>Seriola</taxon>
    </lineage>
</organism>
<accession>A0A3B4UW34</accession>
<evidence type="ECO:0000313" key="3">
    <source>
        <dbReference type="Proteomes" id="UP000261420"/>
    </source>
</evidence>
<reference evidence="2" key="1">
    <citation type="submission" date="2025-08" db="UniProtKB">
        <authorList>
            <consortium name="Ensembl"/>
        </authorList>
    </citation>
    <scope>IDENTIFICATION</scope>
</reference>
<proteinExistence type="predicted"/>
<feature type="region of interest" description="Disordered" evidence="1">
    <location>
        <begin position="1"/>
        <end position="46"/>
    </location>
</feature>